<evidence type="ECO:0008006" key="6">
    <source>
        <dbReference type="Google" id="ProtNLM"/>
    </source>
</evidence>
<feature type="compositionally biased region" description="Polar residues" evidence="1">
    <location>
        <begin position="181"/>
        <end position="198"/>
    </location>
</feature>
<proteinExistence type="predicted"/>
<dbReference type="InterPro" id="IPR058353">
    <property type="entry name" value="DUF8040"/>
</dbReference>
<evidence type="ECO:0000259" key="2">
    <source>
        <dbReference type="Pfam" id="PF12776"/>
    </source>
</evidence>
<accession>A0AA87Z8X8</accession>
<dbReference type="Proteomes" id="UP001187192">
    <property type="component" value="Unassembled WGS sequence"/>
</dbReference>
<dbReference type="EMBL" id="BTGU01003448">
    <property type="protein sequence ID" value="GMN32474.1"/>
    <property type="molecule type" value="Genomic_DNA"/>
</dbReference>
<evidence type="ECO:0000259" key="3">
    <source>
        <dbReference type="Pfam" id="PF26138"/>
    </source>
</evidence>
<keyword evidence="5" id="KW-1185">Reference proteome</keyword>
<dbReference type="Pfam" id="PF26138">
    <property type="entry name" value="DUF8040"/>
    <property type="match status" value="1"/>
</dbReference>
<dbReference type="Pfam" id="PF12776">
    <property type="entry name" value="Myb_DNA-bind_3"/>
    <property type="match status" value="1"/>
</dbReference>
<comment type="caution">
    <text evidence="4">The sequence shown here is derived from an EMBL/GenBank/DDBJ whole genome shotgun (WGS) entry which is preliminary data.</text>
</comment>
<evidence type="ECO:0000313" key="4">
    <source>
        <dbReference type="EMBL" id="GMN32474.1"/>
    </source>
</evidence>
<feature type="domain" description="DUF8040" evidence="3">
    <location>
        <begin position="320"/>
        <end position="414"/>
    </location>
</feature>
<evidence type="ECO:0000313" key="5">
    <source>
        <dbReference type="Proteomes" id="UP001187192"/>
    </source>
</evidence>
<dbReference type="AlphaFoldDB" id="A0AA87Z8X8"/>
<reference evidence="4" key="1">
    <citation type="submission" date="2023-07" db="EMBL/GenBank/DDBJ databases">
        <title>draft genome sequence of fig (Ficus carica).</title>
        <authorList>
            <person name="Takahashi T."/>
            <person name="Nishimura K."/>
        </authorList>
    </citation>
    <scope>NUCLEOTIDE SEQUENCE</scope>
</reference>
<evidence type="ECO:0000256" key="1">
    <source>
        <dbReference type="SAM" id="MobiDB-lite"/>
    </source>
</evidence>
<protein>
    <recommendedName>
        <fullName evidence="6">Myb/SANT-like domain-containing protein</fullName>
    </recommendedName>
</protein>
<sequence length="447" mass="50496">MPRKASGESYVWTDTKEKLFLEKLDEYLAARGGKQPTSSVLELWATEFNTRFGGVPAFGSTLSQKKERMKKIYRGWKIMQTRTGLGYDPVTDTVVCSDETWRGFVKDNKECTHLRYEGLRHKELYYNIFEKNHAAGASGFGYVTMGGGSTPSFEFDFSMDQSGTQLVMEDGICQSIGARRQANTSGVNDKSGPSQSRGITGKRKQRDATDEMTYEAMQEIANHFRANDNVALVRCASIASASILSARRRGPEGHYCLSCDLPDATADLNFMFSSTPRHDENAQAAPNEQGEDDDMLARAVVAMINSRRNRRRVPQPMHDSILTGSMQVEEILNGHQDVIQGMISMKSSTFRALSNLLGSRELLTPTNHMNVNEQLFIFLAICSQGATNRHVSYLFQHLQETTSRWFFRVLKVICALKDEFIRPPDYTTVQPLIIEHEGKYRPWFDVR</sequence>
<feature type="region of interest" description="Disordered" evidence="1">
    <location>
        <begin position="180"/>
        <end position="209"/>
    </location>
</feature>
<feature type="domain" description="Myb/SANT-like" evidence="2">
    <location>
        <begin position="12"/>
        <end position="102"/>
    </location>
</feature>
<dbReference type="InterPro" id="IPR024752">
    <property type="entry name" value="Myb/SANT-like_dom"/>
</dbReference>
<name>A0AA87Z8X8_FICCA</name>
<organism evidence="4 5">
    <name type="scientific">Ficus carica</name>
    <name type="common">Common fig</name>
    <dbReference type="NCBI Taxonomy" id="3494"/>
    <lineage>
        <taxon>Eukaryota</taxon>
        <taxon>Viridiplantae</taxon>
        <taxon>Streptophyta</taxon>
        <taxon>Embryophyta</taxon>
        <taxon>Tracheophyta</taxon>
        <taxon>Spermatophyta</taxon>
        <taxon>Magnoliopsida</taxon>
        <taxon>eudicotyledons</taxon>
        <taxon>Gunneridae</taxon>
        <taxon>Pentapetalae</taxon>
        <taxon>rosids</taxon>
        <taxon>fabids</taxon>
        <taxon>Rosales</taxon>
        <taxon>Moraceae</taxon>
        <taxon>Ficeae</taxon>
        <taxon>Ficus</taxon>
    </lineage>
</organism>
<gene>
    <name evidence="4" type="ORF">TIFTF001_044690</name>
</gene>